<sequence>MDMDQLKQILAAQQQQHQEAMAQQQQTMAQQQQAIAQMSAAALPVNSCAALDAGGGASLLKRHPEECFKKKHKKESSHLPNPIKGEVLCPWYKSSVVLRRFIHIVV</sequence>
<dbReference type="WBParaSite" id="jg20184">
    <property type="protein sequence ID" value="jg20184"/>
    <property type="gene ID" value="jg20184"/>
</dbReference>
<reference evidence="3" key="1">
    <citation type="submission" date="2022-11" db="UniProtKB">
        <authorList>
            <consortium name="WormBaseParasite"/>
        </authorList>
    </citation>
    <scope>IDENTIFICATION</scope>
</reference>
<keyword evidence="2" id="KW-1185">Reference proteome</keyword>
<protein>
    <submittedName>
        <fullName evidence="3">Uncharacterized protein</fullName>
    </submittedName>
</protein>
<accession>A0A915DJN6</accession>
<evidence type="ECO:0000313" key="3">
    <source>
        <dbReference type="WBParaSite" id="jg20184"/>
    </source>
</evidence>
<organism evidence="2 3">
    <name type="scientific">Ditylenchus dipsaci</name>
    <dbReference type="NCBI Taxonomy" id="166011"/>
    <lineage>
        <taxon>Eukaryota</taxon>
        <taxon>Metazoa</taxon>
        <taxon>Ecdysozoa</taxon>
        <taxon>Nematoda</taxon>
        <taxon>Chromadorea</taxon>
        <taxon>Rhabditida</taxon>
        <taxon>Tylenchina</taxon>
        <taxon>Tylenchomorpha</taxon>
        <taxon>Sphaerularioidea</taxon>
        <taxon>Anguinidae</taxon>
        <taxon>Anguininae</taxon>
        <taxon>Ditylenchus</taxon>
    </lineage>
</organism>
<dbReference type="AlphaFoldDB" id="A0A915DJN6"/>
<keyword evidence="1" id="KW-0175">Coiled coil</keyword>
<proteinExistence type="predicted"/>
<evidence type="ECO:0000313" key="2">
    <source>
        <dbReference type="Proteomes" id="UP000887574"/>
    </source>
</evidence>
<name>A0A915DJN6_9BILA</name>
<feature type="coiled-coil region" evidence="1">
    <location>
        <begin position="3"/>
        <end position="41"/>
    </location>
</feature>
<dbReference type="Proteomes" id="UP000887574">
    <property type="component" value="Unplaced"/>
</dbReference>
<evidence type="ECO:0000256" key="1">
    <source>
        <dbReference type="SAM" id="Coils"/>
    </source>
</evidence>